<name>A0A093S1L6_9PASS</name>
<keyword evidence="2" id="KW-1185">Reference proteome</keyword>
<dbReference type="GO" id="GO:0061343">
    <property type="term" value="P:cell adhesion involved in heart morphogenesis"/>
    <property type="evidence" value="ECO:0007669"/>
    <property type="project" value="TreeGrafter"/>
</dbReference>
<evidence type="ECO:0000313" key="2">
    <source>
        <dbReference type="Proteomes" id="UP000053258"/>
    </source>
</evidence>
<dbReference type="EMBL" id="KL669622">
    <property type="protein sequence ID" value="KFW76874.1"/>
    <property type="molecule type" value="Genomic_DNA"/>
</dbReference>
<reference evidence="1 2" key="1">
    <citation type="submission" date="2014-06" db="EMBL/GenBank/DDBJ databases">
        <title>Genome evolution of avian class.</title>
        <authorList>
            <person name="Zhang G."/>
            <person name="Li C."/>
        </authorList>
    </citation>
    <scope>NUCLEOTIDE SEQUENCE [LARGE SCALE GENOMIC DNA]</scope>
    <source>
        <strain evidence="1">BGI_N305</strain>
    </source>
</reference>
<dbReference type="PANTHER" id="PTHR33395">
    <property type="entry name" value="TRANSCRIPTASE, PUTATIVE-RELATED-RELATED"/>
    <property type="match status" value="1"/>
</dbReference>
<sequence>DRGGELNSPSVICEEAVSDPLSHLDAQKSMGPDGIHLRVMRELVEELVKLFSIIYHQSWLTGEVPDDCKLGNVGIKKSLQEDPGNYRPVSLTLVPGKVMEQIIL</sequence>
<dbReference type="AlphaFoldDB" id="A0A093S1L6"/>
<gene>
    <name evidence="1" type="ORF">N305_09729</name>
</gene>
<evidence type="ECO:0000313" key="1">
    <source>
        <dbReference type="EMBL" id="KFW76874.1"/>
    </source>
</evidence>
<feature type="non-terminal residue" evidence="1">
    <location>
        <position position="104"/>
    </location>
</feature>
<dbReference type="PANTHER" id="PTHR33395:SF22">
    <property type="entry name" value="REVERSE TRANSCRIPTASE DOMAIN-CONTAINING PROTEIN"/>
    <property type="match status" value="1"/>
</dbReference>
<protein>
    <submittedName>
        <fullName evidence="1">Retrovirus-related Pol polyprotein LINE-1</fullName>
    </submittedName>
</protein>
<feature type="non-terminal residue" evidence="1">
    <location>
        <position position="1"/>
    </location>
</feature>
<dbReference type="GO" id="GO:0007508">
    <property type="term" value="P:larval heart development"/>
    <property type="evidence" value="ECO:0007669"/>
    <property type="project" value="TreeGrafter"/>
</dbReference>
<organism evidence="1 2">
    <name type="scientific">Manacus vitellinus</name>
    <name type="common">golden-collared manakin</name>
    <dbReference type="NCBI Taxonomy" id="328815"/>
    <lineage>
        <taxon>Eukaryota</taxon>
        <taxon>Metazoa</taxon>
        <taxon>Chordata</taxon>
        <taxon>Craniata</taxon>
        <taxon>Vertebrata</taxon>
        <taxon>Euteleostomi</taxon>
        <taxon>Archelosauria</taxon>
        <taxon>Archosauria</taxon>
        <taxon>Dinosauria</taxon>
        <taxon>Saurischia</taxon>
        <taxon>Theropoda</taxon>
        <taxon>Coelurosauria</taxon>
        <taxon>Aves</taxon>
        <taxon>Neognathae</taxon>
        <taxon>Neoaves</taxon>
        <taxon>Telluraves</taxon>
        <taxon>Australaves</taxon>
        <taxon>Passeriformes</taxon>
        <taxon>Pipridae</taxon>
        <taxon>Manacus</taxon>
    </lineage>
</organism>
<proteinExistence type="predicted"/>
<dbReference type="OrthoDB" id="416454at2759"/>
<dbReference type="Proteomes" id="UP000053258">
    <property type="component" value="Unassembled WGS sequence"/>
</dbReference>
<accession>A0A093S1L6</accession>
<dbReference type="GO" id="GO:0031012">
    <property type="term" value="C:extracellular matrix"/>
    <property type="evidence" value="ECO:0007669"/>
    <property type="project" value="TreeGrafter"/>
</dbReference>